<keyword evidence="1" id="KW-1133">Transmembrane helix</keyword>
<keyword evidence="1" id="KW-0812">Transmembrane</keyword>
<evidence type="ECO:0000313" key="2">
    <source>
        <dbReference type="EMBL" id="HJC06206.1"/>
    </source>
</evidence>
<feature type="transmembrane region" description="Helical" evidence="1">
    <location>
        <begin position="30"/>
        <end position="50"/>
    </location>
</feature>
<proteinExistence type="predicted"/>
<evidence type="ECO:0008006" key="4">
    <source>
        <dbReference type="Google" id="ProtNLM"/>
    </source>
</evidence>
<feature type="transmembrane region" description="Helical" evidence="1">
    <location>
        <begin position="342"/>
        <end position="367"/>
    </location>
</feature>
<evidence type="ECO:0000313" key="3">
    <source>
        <dbReference type="Proteomes" id="UP000823910"/>
    </source>
</evidence>
<protein>
    <recommendedName>
        <fullName evidence="4">GntP family permease</fullName>
    </recommendedName>
</protein>
<dbReference type="GO" id="GO:0005886">
    <property type="term" value="C:plasma membrane"/>
    <property type="evidence" value="ECO:0007669"/>
    <property type="project" value="TreeGrafter"/>
</dbReference>
<name>A0A9D2N267_9FIRM</name>
<gene>
    <name evidence="2" type="ORF">H9704_08640</name>
</gene>
<accession>A0A9D2N267</accession>
<feature type="transmembrane region" description="Helical" evidence="1">
    <location>
        <begin position="190"/>
        <end position="212"/>
    </location>
</feature>
<evidence type="ECO:0000256" key="1">
    <source>
        <dbReference type="SAM" id="Phobius"/>
    </source>
</evidence>
<dbReference type="GO" id="GO:0015128">
    <property type="term" value="F:gluconate transmembrane transporter activity"/>
    <property type="evidence" value="ECO:0007669"/>
    <property type="project" value="InterPro"/>
</dbReference>
<comment type="caution">
    <text evidence="2">The sequence shown here is derived from an EMBL/GenBank/DDBJ whole genome shotgun (WGS) entry which is preliminary data.</text>
</comment>
<dbReference type="PANTHER" id="PTHR30354:SF7">
    <property type="entry name" value="BLL7963 PROTEIN"/>
    <property type="match status" value="1"/>
</dbReference>
<feature type="transmembrane region" description="Helical" evidence="1">
    <location>
        <begin position="422"/>
        <end position="443"/>
    </location>
</feature>
<reference evidence="2" key="1">
    <citation type="journal article" date="2021" name="PeerJ">
        <title>Extensive microbial diversity within the chicken gut microbiome revealed by metagenomics and culture.</title>
        <authorList>
            <person name="Gilroy R."/>
            <person name="Ravi A."/>
            <person name="Getino M."/>
            <person name="Pursley I."/>
            <person name="Horton D.L."/>
            <person name="Alikhan N.F."/>
            <person name="Baker D."/>
            <person name="Gharbi K."/>
            <person name="Hall N."/>
            <person name="Watson M."/>
            <person name="Adriaenssens E.M."/>
            <person name="Foster-Nyarko E."/>
            <person name="Jarju S."/>
            <person name="Secka A."/>
            <person name="Antonio M."/>
            <person name="Oren A."/>
            <person name="Chaudhuri R.R."/>
            <person name="La Ragione R."/>
            <person name="Hildebrand F."/>
            <person name="Pallen M.J."/>
        </authorList>
    </citation>
    <scope>NUCLEOTIDE SEQUENCE</scope>
    <source>
        <strain evidence="2">CHK180-15479</strain>
    </source>
</reference>
<feature type="transmembrane region" description="Helical" evidence="1">
    <location>
        <begin position="70"/>
        <end position="89"/>
    </location>
</feature>
<dbReference type="EMBL" id="DWWT01000039">
    <property type="protein sequence ID" value="HJC06206.1"/>
    <property type="molecule type" value="Genomic_DNA"/>
</dbReference>
<dbReference type="Proteomes" id="UP000823910">
    <property type="component" value="Unassembled WGS sequence"/>
</dbReference>
<dbReference type="PANTHER" id="PTHR30354">
    <property type="entry name" value="GNT FAMILY GLUCONATE TRANSPORTER"/>
    <property type="match status" value="1"/>
</dbReference>
<sequence>MEMNAGVISLIGIFLGLFVLMFLVTKGTKVLLAAPAASLVVLILSGQPLIDGIITTYATSLGNYMKNNMLMFMAGCVFGTMMGECGAAQDIAVHLTGLIDKANVKNKQFLALVVLSMIFMLMNYGGINSSVIIFTMLPFCKRIFNRYNIPWHLYLAIQSLGSLATESMFPGTTALVNVIPMDYLGTTSMAGAKMGSITAVICIAAAVTYIYVSLTRCVKAGEGFMETGAVIYETIQEEDQTMGTKKTGSLAKALFAPIVVLLIFNIFNLNAVVTLAFGTLLVVILYFKEFAHLQKSLNTSATNGARIAANIASIVGFGGVVAASPAYDLVLNGLQSLPGSPLIQLVIAINAVSAITGSASGGISIALETLGDHFLSLGIPPEVIHRVSSIASMGFDSMPHNGSVSNQMEMTKLTYAQGYKHIFIIACLLPFLGGFIAVGLYYMGIV</sequence>
<feature type="transmembrane region" description="Helical" evidence="1">
    <location>
        <begin position="254"/>
        <end position="287"/>
    </location>
</feature>
<organism evidence="2 3">
    <name type="scientific">Candidatus Enterocloster excrementipullorum</name>
    <dbReference type="NCBI Taxonomy" id="2838559"/>
    <lineage>
        <taxon>Bacteria</taxon>
        <taxon>Bacillati</taxon>
        <taxon>Bacillota</taxon>
        <taxon>Clostridia</taxon>
        <taxon>Lachnospirales</taxon>
        <taxon>Lachnospiraceae</taxon>
        <taxon>Enterocloster</taxon>
    </lineage>
</organism>
<feature type="transmembrane region" description="Helical" evidence="1">
    <location>
        <begin position="7"/>
        <end position="24"/>
    </location>
</feature>
<feature type="transmembrane region" description="Helical" evidence="1">
    <location>
        <begin position="109"/>
        <end position="139"/>
    </location>
</feature>
<dbReference type="AlphaFoldDB" id="A0A9D2N267"/>
<dbReference type="InterPro" id="IPR003474">
    <property type="entry name" value="Glcn_transporter"/>
</dbReference>
<dbReference type="Pfam" id="PF02447">
    <property type="entry name" value="GntP_permease"/>
    <property type="match status" value="1"/>
</dbReference>
<keyword evidence="1" id="KW-0472">Membrane</keyword>
<reference evidence="2" key="2">
    <citation type="submission" date="2021-04" db="EMBL/GenBank/DDBJ databases">
        <authorList>
            <person name="Gilroy R."/>
        </authorList>
    </citation>
    <scope>NUCLEOTIDE SEQUENCE</scope>
    <source>
        <strain evidence="2">CHK180-15479</strain>
    </source>
</reference>
<feature type="transmembrane region" description="Helical" evidence="1">
    <location>
        <begin position="307"/>
        <end position="330"/>
    </location>
</feature>